<dbReference type="Proteomes" id="UP000636453">
    <property type="component" value="Unassembled WGS sequence"/>
</dbReference>
<keyword evidence="2" id="KW-1185">Reference proteome</keyword>
<dbReference type="OrthoDB" id="5985503at2"/>
<comment type="caution">
    <text evidence="1">The sequence shown here is derived from an EMBL/GenBank/DDBJ whole genome shotgun (WGS) entry which is preliminary data.</text>
</comment>
<organism evidence="1 2">
    <name type="scientific">Vulcaniibacterium thermophilum</name>
    <dbReference type="NCBI Taxonomy" id="1169913"/>
    <lineage>
        <taxon>Bacteria</taxon>
        <taxon>Pseudomonadati</taxon>
        <taxon>Pseudomonadota</taxon>
        <taxon>Gammaproteobacteria</taxon>
        <taxon>Lysobacterales</taxon>
        <taxon>Lysobacteraceae</taxon>
        <taxon>Vulcaniibacterium</taxon>
    </lineage>
</organism>
<gene>
    <name evidence="1" type="ORF">GCM10007167_26600</name>
</gene>
<evidence type="ECO:0000313" key="2">
    <source>
        <dbReference type="Proteomes" id="UP000636453"/>
    </source>
</evidence>
<evidence type="ECO:0000313" key="1">
    <source>
        <dbReference type="EMBL" id="GHE43515.1"/>
    </source>
</evidence>
<protein>
    <submittedName>
        <fullName evidence="1">Uncharacterized protein</fullName>
    </submittedName>
</protein>
<dbReference type="EMBL" id="BNCF01000020">
    <property type="protein sequence ID" value="GHE43515.1"/>
    <property type="molecule type" value="Genomic_DNA"/>
</dbReference>
<dbReference type="RefSeq" id="WP_146474038.1">
    <property type="nucleotide sequence ID" value="NZ_BNCF01000020.1"/>
</dbReference>
<dbReference type="AlphaFoldDB" id="A0A919DGN1"/>
<reference evidence="1" key="2">
    <citation type="submission" date="2020-09" db="EMBL/GenBank/DDBJ databases">
        <authorList>
            <person name="Sun Q."/>
            <person name="Kim S."/>
        </authorList>
    </citation>
    <scope>NUCLEOTIDE SEQUENCE</scope>
    <source>
        <strain evidence="1">KCTC 32020</strain>
    </source>
</reference>
<sequence length="112" mass="13277">MPGDLEETRQTQATVQVIDLDRELAYWRNHYRELAYRSDLRFEDLLPALKLGMDAYIRTRGEHFEALADRLAETYARVRGNSRLDWQRALPVAEAAWRRLESLNAPHWVTRH</sequence>
<name>A0A919DGN1_9GAMM</name>
<reference evidence="1" key="1">
    <citation type="journal article" date="2014" name="Int. J. Syst. Evol. Microbiol.">
        <title>Complete genome sequence of Corynebacterium casei LMG S-19264T (=DSM 44701T), isolated from a smear-ripened cheese.</title>
        <authorList>
            <consortium name="US DOE Joint Genome Institute (JGI-PGF)"/>
            <person name="Walter F."/>
            <person name="Albersmeier A."/>
            <person name="Kalinowski J."/>
            <person name="Ruckert C."/>
        </authorList>
    </citation>
    <scope>NUCLEOTIDE SEQUENCE</scope>
    <source>
        <strain evidence="1">KCTC 32020</strain>
    </source>
</reference>
<accession>A0A919DGN1</accession>
<proteinExistence type="predicted"/>